<name>A0ACC3TTJ6_9ASCO</name>
<keyword evidence="2" id="KW-1185">Reference proteome</keyword>
<dbReference type="EMBL" id="MU970048">
    <property type="protein sequence ID" value="KAK9324553.1"/>
    <property type="molecule type" value="Genomic_DNA"/>
</dbReference>
<organism evidence="1 2">
    <name type="scientific">Lipomyces orientalis</name>
    <dbReference type="NCBI Taxonomy" id="1233043"/>
    <lineage>
        <taxon>Eukaryota</taxon>
        <taxon>Fungi</taxon>
        <taxon>Dikarya</taxon>
        <taxon>Ascomycota</taxon>
        <taxon>Saccharomycotina</taxon>
        <taxon>Lipomycetes</taxon>
        <taxon>Lipomycetales</taxon>
        <taxon>Lipomycetaceae</taxon>
        <taxon>Lipomyces</taxon>
    </lineage>
</organism>
<evidence type="ECO:0000313" key="2">
    <source>
        <dbReference type="Proteomes" id="UP001489719"/>
    </source>
</evidence>
<evidence type="ECO:0000313" key="1">
    <source>
        <dbReference type="EMBL" id="KAK9324553.1"/>
    </source>
</evidence>
<protein>
    <submittedName>
        <fullName evidence="1">Uncharacterized protein</fullName>
    </submittedName>
</protein>
<comment type="caution">
    <text evidence="1">The sequence shown here is derived from an EMBL/GenBank/DDBJ whole genome shotgun (WGS) entry which is preliminary data.</text>
</comment>
<sequence length="288" mass="32947">MADSEPELGPARPPDSYDGGGDLRRPESPFSLDRRLLRELSVPEHMPAPHAIGVPDPSLVAVVAPRSQEGPSPAPPTATAATTLTNLLDAKRGKAGFDSPDQVHINHRLANDRQHLNPGRRLDRLVADVFADAGRGLHAYGSNLADVWRLDDVLANIYLPDNHADDNDRFVAAGKLTNQQSQAIVVPDRAQRKTRWDQPGRESDLDRQTEHRQRASETVRPAPIDRRHGHHRPDRDRLPRRDNRDDRHGRQDRRRDDRSEQHHPHRDDRRYRDRDRDRDRDRHSRARC</sequence>
<proteinExistence type="predicted"/>
<reference evidence="2" key="1">
    <citation type="journal article" date="2024" name="Front. Bioeng. Biotechnol.">
        <title>Genome-scale model development and genomic sequencing of the oleaginous clade Lipomyces.</title>
        <authorList>
            <person name="Czajka J.J."/>
            <person name="Han Y."/>
            <person name="Kim J."/>
            <person name="Mondo S.J."/>
            <person name="Hofstad B.A."/>
            <person name="Robles A."/>
            <person name="Haridas S."/>
            <person name="Riley R."/>
            <person name="LaButti K."/>
            <person name="Pangilinan J."/>
            <person name="Andreopoulos W."/>
            <person name="Lipzen A."/>
            <person name="Yan J."/>
            <person name="Wang M."/>
            <person name="Ng V."/>
            <person name="Grigoriev I.V."/>
            <person name="Spatafora J.W."/>
            <person name="Magnuson J.K."/>
            <person name="Baker S.E."/>
            <person name="Pomraning K.R."/>
        </authorList>
    </citation>
    <scope>NUCLEOTIDE SEQUENCE [LARGE SCALE GENOMIC DNA]</scope>
    <source>
        <strain evidence="2">CBS 10300</strain>
    </source>
</reference>
<accession>A0ACC3TTJ6</accession>
<dbReference type="Proteomes" id="UP001489719">
    <property type="component" value="Unassembled WGS sequence"/>
</dbReference>
<gene>
    <name evidence="1" type="ORF">V1517DRAFT_316785</name>
</gene>